<dbReference type="Pfam" id="PF00106">
    <property type="entry name" value="adh_short"/>
    <property type="match status" value="1"/>
</dbReference>
<organism evidence="3 4">
    <name type="scientific">Nocardioides nanhaiensis</name>
    <dbReference type="NCBI Taxonomy" id="1476871"/>
    <lineage>
        <taxon>Bacteria</taxon>
        <taxon>Bacillati</taxon>
        <taxon>Actinomycetota</taxon>
        <taxon>Actinomycetes</taxon>
        <taxon>Propionibacteriales</taxon>
        <taxon>Nocardioidaceae</taxon>
        <taxon>Nocardioides</taxon>
    </lineage>
</organism>
<evidence type="ECO:0000256" key="2">
    <source>
        <dbReference type="ARBA" id="ARBA00023002"/>
    </source>
</evidence>
<dbReference type="InterPro" id="IPR020904">
    <property type="entry name" value="Sc_DH/Rdtase_CS"/>
</dbReference>
<gene>
    <name evidence="3" type="ORF">GCM10023226_09750</name>
</gene>
<comment type="caution">
    <text evidence="3">The sequence shown here is derived from an EMBL/GenBank/DDBJ whole genome shotgun (WGS) entry which is preliminary data.</text>
</comment>
<proteinExistence type="inferred from homology"/>
<evidence type="ECO:0000313" key="3">
    <source>
        <dbReference type="EMBL" id="GAA4674622.1"/>
    </source>
</evidence>
<dbReference type="InterPro" id="IPR036291">
    <property type="entry name" value="NAD(P)-bd_dom_sf"/>
</dbReference>
<dbReference type="CDD" id="cd05233">
    <property type="entry name" value="SDR_c"/>
    <property type="match status" value="1"/>
</dbReference>
<dbReference type="Gene3D" id="3.40.50.720">
    <property type="entry name" value="NAD(P)-binding Rossmann-like Domain"/>
    <property type="match status" value="1"/>
</dbReference>
<sequence>MGHPQLTDRGAVVTGAARGIGRALAERLVAEGARVVVTDLDAEALHQVATELDIVPLPGDCSSPEGAADLVEKATLALGRIDVFCANAGIDRTQPDSLQASDADWAQMLDVNVMAHVRVARNLVPRWLADGQGGRFVVTASAAGLLTMIGAAPYSVTKHAAVGFAEWLSVTYGERGVAVQAICPQGVQTAMLEQAGPLKDLLSHDEALAPEAVAEAWVASLDEGRFLVLPHPEVAGYYAARATDTDRWLGGMRRLQTKVDALAQHGTPGGDHG</sequence>
<dbReference type="EMBL" id="BAABIM010000001">
    <property type="protein sequence ID" value="GAA4674622.1"/>
    <property type="molecule type" value="Genomic_DNA"/>
</dbReference>
<reference evidence="4" key="1">
    <citation type="journal article" date="2019" name="Int. J. Syst. Evol. Microbiol.">
        <title>The Global Catalogue of Microorganisms (GCM) 10K type strain sequencing project: providing services to taxonomists for standard genome sequencing and annotation.</title>
        <authorList>
            <consortium name="The Broad Institute Genomics Platform"/>
            <consortium name="The Broad Institute Genome Sequencing Center for Infectious Disease"/>
            <person name="Wu L."/>
            <person name="Ma J."/>
        </authorList>
    </citation>
    <scope>NUCLEOTIDE SEQUENCE [LARGE SCALE GENOMIC DNA]</scope>
    <source>
        <strain evidence="4">JCM 18127</strain>
    </source>
</reference>
<dbReference type="PRINTS" id="PR00081">
    <property type="entry name" value="GDHRDH"/>
</dbReference>
<dbReference type="PANTHER" id="PTHR43669:SF3">
    <property type="entry name" value="ALCOHOL DEHYDROGENASE, PUTATIVE (AFU_ORTHOLOGUE AFUA_3G03445)-RELATED"/>
    <property type="match status" value="1"/>
</dbReference>
<comment type="similarity">
    <text evidence="1">Belongs to the short-chain dehydrogenases/reductases (SDR) family.</text>
</comment>
<dbReference type="PANTHER" id="PTHR43669">
    <property type="entry name" value="5-KETO-D-GLUCONATE 5-REDUCTASE"/>
    <property type="match status" value="1"/>
</dbReference>
<name>A0ABP8VXN0_9ACTN</name>
<dbReference type="InterPro" id="IPR002347">
    <property type="entry name" value="SDR_fam"/>
</dbReference>
<keyword evidence="4" id="KW-1185">Reference proteome</keyword>
<dbReference type="Proteomes" id="UP001500621">
    <property type="component" value="Unassembled WGS sequence"/>
</dbReference>
<dbReference type="RefSeq" id="WP_345263201.1">
    <property type="nucleotide sequence ID" value="NZ_BAABIM010000001.1"/>
</dbReference>
<evidence type="ECO:0000256" key="1">
    <source>
        <dbReference type="ARBA" id="ARBA00006484"/>
    </source>
</evidence>
<dbReference type="PROSITE" id="PS00061">
    <property type="entry name" value="ADH_SHORT"/>
    <property type="match status" value="1"/>
</dbReference>
<protein>
    <submittedName>
        <fullName evidence="3">SDR family oxidoreductase</fullName>
    </submittedName>
</protein>
<dbReference type="SUPFAM" id="SSF51735">
    <property type="entry name" value="NAD(P)-binding Rossmann-fold domains"/>
    <property type="match status" value="1"/>
</dbReference>
<evidence type="ECO:0000313" key="4">
    <source>
        <dbReference type="Proteomes" id="UP001500621"/>
    </source>
</evidence>
<keyword evidence="2" id="KW-0560">Oxidoreductase</keyword>
<accession>A0ABP8VXN0</accession>